<keyword evidence="1" id="KW-0548">Nucleotidyltransferase</keyword>
<gene>
    <name evidence="1" type="ORF">Tci_015978</name>
</gene>
<organism evidence="1">
    <name type="scientific">Tanacetum cinerariifolium</name>
    <name type="common">Dalmatian daisy</name>
    <name type="synonym">Chrysanthemum cinerariifolium</name>
    <dbReference type="NCBI Taxonomy" id="118510"/>
    <lineage>
        <taxon>Eukaryota</taxon>
        <taxon>Viridiplantae</taxon>
        <taxon>Streptophyta</taxon>
        <taxon>Embryophyta</taxon>
        <taxon>Tracheophyta</taxon>
        <taxon>Spermatophyta</taxon>
        <taxon>Magnoliopsida</taxon>
        <taxon>eudicotyledons</taxon>
        <taxon>Gunneridae</taxon>
        <taxon>Pentapetalae</taxon>
        <taxon>asterids</taxon>
        <taxon>campanulids</taxon>
        <taxon>Asterales</taxon>
        <taxon>Asteraceae</taxon>
        <taxon>Asteroideae</taxon>
        <taxon>Anthemideae</taxon>
        <taxon>Anthemidinae</taxon>
        <taxon>Tanacetum</taxon>
    </lineage>
</organism>
<dbReference type="InterPro" id="IPR053134">
    <property type="entry name" value="RNA-dir_DNA_polymerase"/>
</dbReference>
<reference evidence="1" key="1">
    <citation type="journal article" date="2019" name="Sci. Rep.">
        <title>Draft genome of Tanacetum cinerariifolium, the natural source of mosquito coil.</title>
        <authorList>
            <person name="Yamashiro T."/>
            <person name="Shiraishi A."/>
            <person name="Satake H."/>
            <person name="Nakayama K."/>
        </authorList>
    </citation>
    <scope>NUCLEOTIDE SEQUENCE</scope>
</reference>
<dbReference type="PANTHER" id="PTHR24559:SF444">
    <property type="entry name" value="REVERSE TRANSCRIPTASE DOMAIN-CONTAINING PROTEIN"/>
    <property type="match status" value="1"/>
</dbReference>
<accession>A0A6L2K5A6</accession>
<keyword evidence="1" id="KW-0695">RNA-directed DNA polymerase</keyword>
<comment type="caution">
    <text evidence="1">The sequence shown here is derived from an EMBL/GenBank/DDBJ whole genome shotgun (WGS) entry which is preliminary data.</text>
</comment>
<dbReference type="GO" id="GO:0003964">
    <property type="term" value="F:RNA-directed DNA polymerase activity"/>
    <property type="evidence" value="ECO:0007669"/>
    <property type="project" value="UniProtKB-KW"/>
</dbReference>
<dbReference type="EMBL" id="BKCJ010001784">
    <property type="protein sequence ID" value="GEU44000.1"/>
    <property type="molecule type" value="Genomic_DNA"/>
</dbReference>
<evidence type="ECO:0000313" key="1">
    <source>
        <dbReference type="EMBL" id="GEU44000.1"/>
    </source>
</evidence>
<name>A0A6L2K5A6_TANCI</name>
<dbReference type="PANTHER" id="PTHR24559">
    <property type="entry name" value="TRANSPOSON TY3-I GAG-POL POLYPROTEIN"/>
    <property type="match status" value="1"/>
</dbReference>
<dbReference type="SUPFAM" id="SSF56672">
    <property type="entry name" value="DNA/RNA polymerases"/>
    <property type="match status" value="1"/>
</dbReference>
<sequence>MAEGDEDKIAFFAGKRVFYYQKMPFALMNTRATYQRLVDKVFHNEIGSNFEAYVDDMVNKSTSEEDMLVDIKETYERMEIYMQNREHGKIILEAVEHDPLIWPTIEENGVTRTEKYKELSAAEKIQADCDHSATNIILQGLTSDVYSLVNHYRVSKDLWE</sequence>
<dbReference type="InterPro" id="IPR043502">
    <property type="entry name" value="DNA/RNA_pol_sf"/>
</dbReference>
<keyword evidence="1" id="KW-0808">Transferase</keyword>
<dbReference type="Gene3D" id="3.30.70.270">
    <property type="match status" value="1"/>
</dbReference>
<dbReference type="InterPro" id="IPR043128">
    <property type="entry name" value="Rev_trsase/Diguanyl_cyclase"/>
</dbReference>
<proteinExistence type="predicted"/>
<dbReference type="AlphaFoldDB" id="A0A6L2K5A6"/>
<protein>
    <submittedName>
        <fullName evidence="1">Reverse transcriptase domain-containing protein</fullName>
    </submittedName>
</protein>